<protein>
    <recommendedName>
        <fullName evidence="4">DDE Tnp4 domain-containing protein</fullName>
    </recommendedName>
</protein>
<comment type="caution">
    <text evidence="2">The sequence shown here is derived from an EMBL/GenBank/DDBJ whole genome shotgun (WGS) entry which is preliminary data.</text>
</comment>
<evidence type="ECO:0000313" key="3">
    <source>
        <dbReference type="Proteomes" id="UP001470230"/>
    </source>
</evidence>
<gene>
    <name evidence="2" type="ORF">M9Y10_030553</name>
</gene>
<proteinExistence type="predicted"/>
<name>A0ABR2GKL3_9EUKA</name>
<accession>A0ABR2GKL3</accession>
<feature type="transmembrane region" description="Helical" evidence="1">
    <location>
        <begin position="16"/>
        <end position="38"/>
    </location>
</feature>
<evidence type="ECO:0000256" key="1">
    <source>
        <dbReference type="SAM" id="Phobius"/>
    </source>
</evidence>
<evidence type="ECO:0008006" key="4">
    <source>
        <dbReference type="Google" id="ProtNLM"/>
    </source>
</evidence>
<reference evidence="2 3" key="1">
    <citation type="submission" date="2024-04" db="EMBL/GenBank/DDBJ databases">
        <title>Tritrichomonas musculus Genome.</title>
        <authorList>
            <person name="Alves-Ferreira E."/>
            <person name="Grigg M."/>
            <person name="Lorenzi H."/>
            <person name="Galac M."/>
        </authorList>
    </citation>
    <scope>NUCLEOTIDE SEQUENCE [LARGE SCALE GENOMIC DNA]</scope>
    <source>
        <strain evidence="2 3">EAF2021</strain>
    </source>
</reference>
<keyword evidence="1" id="KW-1133">Transmembrane helix</keyword>
<keyword evidence="1" id="KW-0812">Transmembrane</keyword>
<sequence>MSGKGSLTYFLEKFRFSLISMTELSIITKIILMIMTALSYGKVSYLRLILFFVKKSAAPYPFTRKGKVVNTRSFEMPIQLKAATKFVAGIELIHNLISRDREDQPTHNLIANLKDKMLVFLSRAPDDFVQFLSVFAIK</sequence>
<dbReference type="Proteomes" id="UP001470230">
    <property type="component" value="Unassembled WGS sequence"/>
</dbReference>
<dbReference type="EMBL" id="JAPFFF010000393">
    <property type="protein sequence ID" value="KAK8834475.1"/>
    <property type="molecule type" value="Genomic_DNA"/>
</dbReference>
<keyword evidence="3" id="KW-1185">Reference proteome</keyword>
<organism evidence="2 3">
    <name type="scientific">Tritrichomonas musculus</name>
    <dbReference type="NCBI Taxonomy" id="1915356"/>
    <lineage>
        <taxon>Eukaryota</taxon>
        <taxon>Metamonada</taxon>
        <taxon>Parabasalia</taxon>
        <taxon>Tritrichomonadida</taxon>
        <taxon>Tritrichomonadidae</taxon>
        <taxon>Tritrichomonas</taxon>
    </lineage>
</organism>
<evidence type="ECO:0000313" key="2">
    <source>
        <dbReference type="EMBL" id="KAK8834475.1"/>
    </source>
</evidence>
<keyword evidence="1" id="KW-0472">Membrane</keyword>